<evidence type="ECO:0000313" key="2">
    <source>
        <dbReference type="Proteomes" id="UP000276133"/>
    </source>
</evidence>
<dbReference type="Proteomes" id="UP000276133">
    <property type="component" value="Unassembled WGS sequence"/>
</dbReference>
<name>A0A3M7SDW7_BRAPC</name>
<reference evidence="1 2" key="1">
    <citation type="journal article" date="2018" name="Sci. Rep.">
        <title>Genomic signatures of local adaptation to the degree of environmental predictability in rotifers.</title>
        <authorList>
            <person name="Franch-Gras L."/>
            <person name="Hahn C."/>
            <person name="Garcia-Roger E.M."/>
            <person name="Carmona M.J."/>
            <person name="Serra M."/>
            <person name="Gomez A."/>
        </authorList>
    </citation>
    <scope>NUCLEOTIDE SEQUENCE [LARGE SCALE GENOMIC DNA]</scope>
    <source>
        <strain evidence="1">HYR1</strain>
    </source>
</reference>
<dbReference type="EMBL" id="REGN01001546">
    <property type="protein sequence ID" value="RNA33981.1"/>
    <property type="molecule type" value="Genomic_DNA"/>
</dbReference>
<protein>
    <submittedName>
        <fullName evidence="1">Uncharacterized protein</fullName>
    </submittedName>
</protein>
<gene>
    <name evidence="1" type="ORF">BpHYR1_013544</name>
</gene>
<proteinExistence type="predicted"/>
<comment type="caution">
    <text evidence="1">The sequence shown here is derived from an EMBL/GenBank/DDBJ whole genome shotgun (WGS) entry which is preliminary data.</text>
</comment>
<accession>A0A3M7SDW7</accession>
<organism evidence="1 2">
    <name type="scientific">Brachionus plicatilis</name>
    <name type="common">Marine rotifer</name>
    <name type="synonym">Brachionus muelleri</name>
    <dbReference type="NCBI Taxonomy" id="10195"/>
    <lineage>
        <taxon>Eukaryota</taxon>
        <taxon>Metazoa</taxon>
        <taxon>Spiralia</taxon>
        <taxon>Gnathifera</taxon>
        <taxon>Rotifera</taxon>
        <taxon>Eurotatoria</taxon>
        <taxon>Monogononta</taxon>
        <taxon>Pseudotrocha</taxon>
        <taxon>Ploima</taxon>
        <taxon>Brachionidae</taxon>
        <taxon>Brachionus</taxon>
    </lineage>
</organism>
<keyword evidence="2" id="KW-1185">Reference proteome</keyword>
<sequence length="105" mass="12661">MVSLYLWPELFFRWYNRIIFIKLVNNNSIKTKILKSSETNYIHLTVQIEKKNFNGYKQKLLQHSATYLVKKVQQSTVFPRSILQPHNPKYNFGADNKYHLAHYRN</sequence>
<dbReference type="AlphaFoldDB" id="A0A3M7SDW7"/>
<evidence type="ECO:0000313" key="1">
    <source>
        <dbReference type="EMBL" id="RNA33981.1"/>
    </source>
</evidence>